<dbReference type="Proteomes" id="UP000824120">
    <property type="component" value="Chromosome 4"/>
</dbReference>
<dbReference type="InterPro" id="IPR011009">
    <property type="entry name" value="Kinase-like_dom_sf"/>
</dbReference>
<reference evidence="4 5" key="1">
    <citation type="submission" date="2020-09" db="EMBL/GenBank/DDBJ databases">
        <title>De no assembly of potato wild relative species, Solanum commersonii.</title>
        <authorList>
            <person name="Cho K."/>
        </authorList>
    </citation>
    <scope>NUCLEOTIDE SEQUENCE [LARGE SCALE GENOMIC DNA]</scope>
    <source>
        <strain evidence="4">LZ3.2</strain>
        <tissue evidence="4">Leaf</tissue>
    </source>
</reference>
<proteinExistence type="predicted"/>
<evidence type="ECO:0000259" key="3">
    <source>
        <dbReference type="PROSITE" id="PS50011"/>
    </source>
</evidence>
<feature type="domain" description="Protein kinase" evidence="3">
    <location>
        <begin position="45"/>
        <end position="305"/>
    </location>
</feature>
<dbReference type="InterPro" id="IPR008271">
    <property type="entry name" value="Ser/Thr_kinase_AS"/>
</dbReference>
<dbReference type="GO" id="GO:0005524">
    <property type="term" value="F:ATP binding"/>
    <property type="evidence" value="ECO:0007669"/>
    <property type="project" value="InterPro"/>
</dbReference>
<comment type="subcellular location">
    <subcellularLocation>
        <location evidence="1">Membrane</location>
        <topology evidence="1">Single-pass type I membrane protein</topology>
    </subcellularLocation>
</comment>
<dbReference type="InterPro" id="IPR043891">
    <property type="entry name" value="SPARK"/>
</dbReference>
<dbReference type="Gene3D" id="1.10.510.10">
    <property type="entry name" value="Transferase(Phosphotransferase) domain 1"/>
    <property type="match status" value="2"/>
</dbReference>
<dbReference type="Gene3D" id="3.30.200.20">
    <property type="entry name" value="Phosphorylase Kinase, domain 1"/>
    <property type="match status" value="2"/>
</dbReference>
<dbReference type="Pfam" id="PF19160">
    <property type="entry name" value="SPARK"/>
    <property type="match status" value="1"/>
</dbReference>
<dbReference type="PANTHER" id="PTHR48006">
    <property type="entry name" value="LEUCINE-RICH REPEAT-CONTAINING PROTEIN DDB_G0281931-RELATED"/>
    <property type="match status" value="1"/>
</dbReference>
<dbReference type="AlphaFoldDB" id="A0A9J5ZH18"/>
<dbReference type="PROSITE" id="PS00108">
    <property type="entry name" value="PROTEIN_KINASE_ST"/>
    <property type="match status" value="1"/>
</dbReference>
<keyword evidence="5" id="KW-1185">Reference proteome</keyword>
<evidence type="ECO:0000313" key="4">
    <source>
        <dbReference type="EMBL" id="KAG5611255.1"/>
    </source>
</evidence>
<organism evidence="4 5">
    <name type="scientific">Solanum commersonii</name>
    <name type="common">Commerson's wild potato</name>
    <name type="synonym">Commerson's nightshade</name>
    <dbReference type="NCBI Taxonomy" id="4109"/>
    <lineage>
        <taxon>Eukaryota</taxon>
        <taxon>Viridiplantae</taxon>
        <taxon>Streptophyta</taxon>
        <taxon>Embryophyta</taxon>
        <taxon>Tracheophyta</taxon>
        <taxon>Spermatophyta</taxon>
        <taxon>Magnoliopsida</taxon>
        <taxon>eudicotyledons</taxon>
        <taxon>Gunneridae</taxon>
        <taxon>Pentapetalae</taxon>
        <taxon>asterids</taxon>
        <taxon>lamiids</taxon>
        <taxon>Solanales</taxon>
        <taxon>Solanaceae</taxon>
        <taxon>Solanoideae</taxon>
        <taxon>Solaneae</taxon>
        <taxon>Solanum</taxon>
    </lineage>
</organism>
<dbReference type="InterPro" id="IPR000719">
    <property type="entry name" value="Prot_kinase_dom"/>
</dbReference>
<evidence type="ECO:0000256" key="2">
    <source>
        <dbReference type="SAM" id="Phobius"/>
    </source>
</evidence>
<accession>A0A9J5ZH18</accession>
<dbReference type="Pfam" id="PF00069">
    <property type="entry name" value="Pkinase"/>
    <property type="match status" value="2"/>
</dbReference>
<dbReference type="EMBL" id="JACXVP010000004">
    <property type="protein sequence ID" value="KAG5611255.1"/>
    <property type="molecule type" value="Genomic_DNA"/>
</dbReference>
<gene>
    <name evidence="4" type="ORF">H5410_022536</name>
</gene>
<dbReference type="GO" id="GO:0016020">
    <property type="term" value="C:membrane"/>
    <property type="evidence" value="ECO:0007669"/>
    <property type="project" value="UniProtKB-SubCell"/>
</dbReference>
<comment type="caution">
    <text evidence="4">The sequence shown here is derived from an EMBL/GenBank/DDBJ whole genome shotgun (WGS) entry which is preliminary data.</text>
</comment>
<dbReference type="FunFam" id="1.10.510.10:FF:000530">
    <property type="entry name" value="probable receptor-like protein kinase At5g59700"/>
    <property type="match status" value="1"/>
</dbReference>
<feature type="transmembrane region" description="Helical" evidence="2">
    <location>
        <begin position="507"/>
        <end position="528"/>
    </location>
</feature>
<evidence type="ECO:0000313" key="5">
    <source>
        <dbReference type="Proteomes" id="UP000824120"/>
    </source>
</evidence>
<keyword evidence="2" id="KW-0812">Transmembrane</keyword>
<keyword evidence="2" id="KW-1133">Transmembrane helix</keyword>
<feature type="domain" description="Protein kinase" evidence="3">
    <location>
        <begin position="567"/>
        <end position="862"/>
    </location>
</feature>
<dbReference type="SMART" id="SM00220">
    <property type="entry name" value="S_TKc"/>
    <property type="match status" value="1"/>
</dbReference>
<dbReference type="PROSITE" id="PS50011">
    <property type="entry name" value="PROTEIN_KINASE_DOM"/>
    <property type="match status" value="2"/>
</dbReference>
<dbReference type="SUPFAM" id="SSF56112">
    <property type="entry name" value="Protein kinase-like (PK-like)"/>
    <property type="match status" value="2"/>
</dbReference>
<keyword evidence="2" id="KW-0472">Membrane</keyword>
<sequence length="897" mass="100742">MVLKCILKRISKKVVVTQNVESPTTNGLYKFTNVEIENALNIGNMRRRKWIAHGRRGEFYQGILPSGQNVAIKEMHKTKDAMDSFIREVECLSRARHPIIVCLLGFCNEDGNHFLVYEHSSGGNLGQVKILRDCASAITYLHNYIDGSIIHRHIKLSSILLNETFEAKLCGFGQSKMLGMEESKVFGDVLENGIYTDPEYKKCGLLTCVETDIYSFGVIMLQVLSGTKILHFDQDARHTLLTKAKDVSTGKLPISEFEDPRLKGKLINHEALKSILHIAVICVSETRIERPTINLVYEELNNIWMLMSNIDCGLNFTSSPYKPSGECIAIDQEIIHEWDSFPTTRCCQNALNFFTQALAKQAIQQGNLFLHKDQWGRCASGSFEHQPSVSIDKCGLNSLYQQSSQCSTLSLTSILQDHNFKDVRDNCSSFTSSNFDHACKDCTSAIKSARDHFLHQFNANDNETERAICIVAVVISATTTKLNDPSLIDDFFRCLPGLNTLDSLAKALVAIVLAIFVMMMAIFLVKYVTRNARAGRKLLLLKPKMFASCPGLYTFSKAEIENAINYIDEKKFLGRGSAGQVFKGVLPSGQVVAIKQIYRSNTSDSFSRELENLSRVRHPNLVCLFGCCIEDGEQYLVYEYCSAGNLAQHLLRKERVLSWEQRVKILRDCALALRYLHSYIDGFIVHRDIKLTNILLTEDLEAKLSDFGLAKMLGMEESKVFTDVRGTIGYMDPEYMSNAKLTCASDVYSFGIVALQVLSGQKVIELDLDARDQLTRKAKDVSMGKRELKDFEDPQLKGEVNSVDFESILQIAVLCVAKSSKGRPTIEVVVEEMEKVLKNTLSDKKAAEQSALPVLRRSHSVGHVIPLDDVQLAKLLPVCETTFWFLRTFVICCIMVV</sequence>
<dbReference type="PANTHER" id="PTHR48006:SF92">
    <property type="entry name" value="LRR RECEPTOR-LIKE SERINE_THREONINE-PROTEIN KINASE GSO1"/>
    <property type="match status" value="1"/>
</dbReference>
<protein>
    <recommendedName>
        <fullName evidence="3">Protein kinase domain-containing protein</fullName>
    </recommendedName>
</protein>
<evidence type="ECO:0000256" key="1">
    <source>
        <dbReference type="ARBA" id="ARBA00004479"/>
    </source>
</evidence>
<name>A0A9J5ZH18_SOLCO</name>
<dbReference type="GO" id="GO:0004672">
    <property type="term" value="F:protein kinase activity"/>
    <property type="evidence" value="ECO:0007669"/>
    <property type="project" value="InterPro"/>
</dbReference>
<dbReference type="InterPro" id="IPR051824">
    <property type="entry name" value="LRR_Rcpt-Like_S/T_Kinase"/>
</dbReference>
<dbReference type="OrthoDB" id="4062651at2759"/>